<dbReference type="RefSeq" id="WP_154716843.1">
    <property type="nucleotide sequence ID" value="NZ_LT837803.1"/>
</dbReference>
<keyword evidence="5 8" id="KW-0812">Transmembrane</keyword>
<evidence type="ECO:0000313" key="10">
    <source>
        <dbReference type="EMBL" id="SMB27220.1"/>
    </source>
</evidence>
<dbReference type="Proteomes" id="UP000242886">
    <property type="component" value="Chromosome SDENCHOL"/>
</dbReference>
<feature type="domain" description="ABC transmembrane type-2" evidence="9">
    <location>
        <begin position="134"/>
        <end position="370"/>
    </location>
</feature>
<keyword evidence="6 8" id="KW-1133">Transmembrane helix</keyword>
<gene>
    <name evidence="10" type="primary">yhhJ</name>
    <name evidence="10" type="ORF">SDENCHOL_20329</name>
</gene>
<dbReference type="GO" id="GO:0140359">
    <property type="term" value="F:ABC-type transporter activity"/>
    <property type="evidence" value="ECO:0007669"/>
    <property type="project" value="InterPro"/>
</dbReference>
<comment type="subcellular location">
    <subcellularLocation>
        <location evidence="1">Cell membrane</location>
        <topology evidence="1">Multi-pass membrane protein</topology>
    </subcellularLocation>
</comment>
<evidence type="ECO:0000256" key="3">
    <source>
        <dbReference type="ARBA" id="ARBA00022448"/>
    </source>
</evidence>
<keyword evidence="7 8" id="KW-0472">Membrane</keyword>
<feature type="transmembrane region" description="Helical" evidence="8">
    <location>
        <begin position="257"/>
        <end position="281"/>
    </location>
</feature>
<dbReference type="AlphaFoldDB" id="A0A7Z7MVV6"/>
<evidence type="ECO:0000256" key="8">
    <source>
        <dbReference type="SAM" id="Phobius"/>
    </source>
</evidence>
<protein>
    <submittedName>
        <fullName evidence="10">Transporter subunit: membrane component of ABC superfamily</fullName>
    </submittedName>
</protein>
<dbReference type="InterPro" id="IPR047817">
    <property type="entry name" value="ABC2_TM_bact-type"/>
</dbReference>
<feature type="transmembrane region" description="Helical" evidence="8">
    <location>
        <begin position="21"/>
        <end position="38"/>
    </location>
</feature>
<evidence type="ECO:0000256" key="1">
    <source>
        <dbReference type="ARBA" id="ARBA00004651"/>
    </source>
</evidence>
<keyword evidence="4" id="KW-1003">Cell membrane</keyword>
<evidence type="ECO:0000256" key="7">
    <source>
        <dbReference type="ARBA" id="ARBA00023136"/>
    </source>
</evidence>
<dbReference type="PROSITE" id="PS51012">
    <property type="entry name" value="ABC_TM2"/>
    <property type="match status" value="1"/>
</dbReference>
<feature type="transmembrane region" description="Helical" evidence="8">
    <location>
        <begin position="344"/>
        <end position="365"/>
    </location>
</feature>
<dbReference type="PANTHER" id="PTHR30294:SF47">
    <property type="entry name" value="INNER MEMBRANE TRANSPORT PERMEASE YHHJ"/>
    <property type="match status" value="1"/>
</dbReference>
<name>A0A7Z7MVV6_9PROT</name>
<evidence type="ECO:0000313" key="11">
    <source>
        <dbReference type="Proteomes" id="UP000242886"/>
    </source>
</evidence>
<keyword evidence="11" id="KW-1185">Reference proteome</keyword>
<evidence type="ECO:0000256" key="6">
    <source>
        <dbReference type="ARBA" id="ARBA00022989"/>
    </source>
</evidence>
<sequence length="373" mass="40285">MLRSLKNILRLGIKELFSLKTDLAMIFLIIFGFTYAVYQPTKNAAFGVINASIAVVDEDGSALSRQIIDTLGPPYFQPPAPLSLEQIDQAMDEGRHTFIIDIPPNFEADVKAGREPTVQILADATAVTQAGAGVGYLQSIVTRAVIDHSWGRDVNIELPVKLVTRAKFNANMESAWLMAVNQLINNITLLAIFLTGAALIREREHGTIEHLLAMPLKPFEIMLAKVWASGLIIVIAATLSLQFVAKGWLALPVAGSTPLFVGGIVVYLFSTTALGIFLATIARTMPQFALLAVPVYIAMNLLSGGITPLDEMPPAMHAAMLISPSTHFTSFSQSVLYRSAGLDVVWPDLAYCAAIGTLYFGGALLRFRKALAG</sequence>
<keyword evidence="3" id="KW-0813">Transport</keyword>
<feature type="transmembrane region" description="Helical" evidence="8">
    <location>
        <begin position="221"/>
        <end position="245"/>
    </location>
</feature>
<dbReference type="Gene3D" id="3.40.1710.10">
    <property type="entry name" value="abc type-2 transporter like domain"/>
    <property type="match status" value="1"/>
</dbReference>
<feature type="transmembrane region" description="Helical" evidence="8">
    <location>
        <begin position="288"/>
        <end position="306"/>
    </location>
</feature>
<evidence type="ECO:0000256" key="4">
    <source>
        <dbReference type="ARBA" id="ARBA00022475"/>
    </source>
</evidence>
<dbReference type="GO" id="GO:0005886">
    <property type="term" value="C:plasma membrane"/>
    <property type="evidence" value="ECO:0007669"/>
    <property type="project" value="UniProtKB-SubCell"/>
</dbReference>
<dbReference type="PANTHER" id="PTHR30294">
    <property type="entry name" value="MEMBRANE COMPONENT OF ABC TRANSPORTER YHHJ-RELATED"/>
    <property type="match status" value="1"/>
</dbReference>
<dbReference type="InterPro" id="IPR051449">
    <property type="entry name" value="ABC-2_transporter_component"/>
</dbReference>
<evidence type="ECO:0000259" key="9">
    <source>
        <dbReference type="PROSITE" id="PS51012"/>
    </source>
</evidence>
<accession>A0A7Z7MVV6</accession>
<comment type="similarity">
    <text evidence="2">Belongs to the ABC-2 integral membrane protein family.</text>
</comment>
<proteinExistence type="inferred from homology"/>
<dbReference type="Pfam" id="PF12698">
    <property type="entry name" value="ABC2_membrane_3"/>
    <property type="match status" value="1"/>
</dbReference>
<organism evidence="10 11">
    <name type="scientific">Sterolibacterium denitrificans</name>
    <dbReference type="NCBI Taxonomy" id="157592"/>
    <lineage>
        <taxon>Bacteria</taxon>
        <taxon>Pseudomonadati</taxon>
        <taxon>Pseudomonadota</taxon>
        <taxon>Betaproteobacteria</taxon>
        <taxon>Nitrosomonadales</taxon>
        <taxon>Sterolibacteriaceae</taxon>
        <taxon>Sterolibacterium</taxon>
    </lineage>
</organism>
<evidence type="ECO:0000256" key="5">
    <source>
        <dbReference type="ARBA" id="ARBA00022692"/>
    </source>
</evidence>
<feature type="transmembrane region" description="Helical" evidence="8">
    <location>
        <begin position="175"/>
        <end position="200"/>
    </location>
</feature>
<dbReference type="EMBL" id="LT837803">
    <property type="protein sequence ID" value="SMB27220.1"/>
    <property type="molecule type" value="Genomic_DNA"/>
</dbReference>
<evidence type="ECO:0000256" key="2">
    <source>
        <dbReference type="ARBA" id="ARBA00007783"/>
    </source>
</evidence>
<reference evidence="10" key="1">
    <citation type="submission" date="2017-03" db="EMBL/GenBank/DDBJ databases">
        <authorList>
            <consortium name="AG Boll"/>
        </authorList>
    </citation>
    <scope>NUCLEOTIDE SEQUENCE [LARGE SCALE GENOMIC DNA]</scope>
    <source>
        <strain evidence="10">Chol</strain>
    </source>
</reference>
<dbReference type="InterPro" id="IPR013525">
    <property type="entry name" value="ABC2_TM"/>
</dbReference>